<dbReference type="AlphaFoldDB" id="A0A392QP25"/>
<proteinExistence type="predicted"/>
<accession>A0A392QP25</accession>
<feature type="non-terminal residue" evidence="2">
    <location>
        <position position="1"/>
    </location>
</feature>
<dbReference type="EMBL" id="LXQA010150661">
    <property type="protein sequence ID" value="MCI25988.1"/>
    <property type="molecule type" value="Genomic_DNA"/>
</dbReference>
<feature type="compositionally biased region" description="Basic and acidic residues" evidence="1">
    <location>
        <begin position="32"/>
        <end position="54"/>
    </location>
</feature>
<evidence type="ECO:0000313" key="3">
    <source>
        <dbReference type="Proteomes" id="UP000265520"/>
    </source>
</evidence>
<evidence type="ECO:0000313" key="2">
    <source>
        <dbReference type="EMBL" id="MCI25988.1"/>
    </source>
</evidence>
<feature type="region of interest" description="Disordered" evidence="1">
    <location>
        <begin position="1"/>
        <end position="54"/>
    </location>
</feature>
<keyword evidence="3" id="KW-1185">Reference proteome</keyword>
<comment type="caution">
    <text evidence="2">The sequence shown here is derived from an EMBL/GenBank/DDBJ whole genome shotgun (WGS) entry which is preliminary data.</text>
</comment>
<organism evidence="2 3">
    <name type="scientific">Trifolium medium</name>
    <dbReference type="NCBI Taxonomy" id="97028"/>
    <lineage>
        <taxon>Eukaryota</taxon>
        <taxon>Viridiplantae</taxon>
        <taxon>Streptophyta</taxon>
        <taxon>Embryophyta</taxon>
        <taxon>Tracheophyta</taxon>
        <taxon>Spermatophyta</taxon>
        <taxon>Magnoliopsida</taxon>
        <taxon>eudicotyledons</taxon>
        <taxon>Gunneridae</taxon>
        <taxon>Pentapetalae</taxon>
        <taxon>rosids</taxon>
        <taxon>fabids</taxon>
        <taxon>Fabales</taxon>
        <taxon>Fabaceae</taxon>
        <taxon>Papilionoideae</taxon>
        <taxon>50 kb inversion clade</taxon>
        <taxon>NPAAA clade</taxon>
        <taxon>Hologalegina</taxon>
        <taxon>IRL clade</taxon>
        <taxon>Trifolieae</taxon>
        <taxon>Trifolium</taxon>
    </lineage>
</organism>
<protein>
    <submittedName>
        <fullName evidence="2">Uncharacterized protein</fullName>
    </submittedName>
</protein>
<sequence length="110" mass="12586">KKETGVDVPRSMVPPAPNVDLYKPRKRKRTVKTSEDEPKKKEMKKEKVTASEKQKETVVEKEKVIVAEREKIVAAEVDKRKKDKKRKSAEVKAENIISICQGDASEVLKR</sequence>
<dbReference type="Proteomes" id="UP000265520">
    <property type="component" value="Unassembled WGS sequence"/>
</dbReference>
<reference evidence="2 3" key="1">
    <citation type="journal article" date="2018" name="Front. Plant Sci.">
        <title>Red Clover (Trifolium pratense) and Zigzag Clover (T. medium) - A Picture of Genomic Similarities and Differences.</title>
        <authorList>
            <person name="Dluhosova J."/>
            <person name="Istvanek J."/>
            <person name="Nedelnik J."/>
            <person name="Repkova J."/>
        </authorList>
    </citation>
    <scope>NUCLEOTIDE SEQUENCE [LARGE SCALE GENOMIC DNA]</scope>
    <source>
        <strain evidence="3">cv. 10/8</strain>
        <tissue evidence="2">Leaf</tissue>
    </source>
</reference>
<name>A0A392QP25_9FABA</name>
<evidence type="ECO:0000256" key="1">
    <source>
        <dbReference type="SAM" id="MobiDB-lite"/>
    </source>
</evidence>